<comment type="caution">
    <text evidence="11">The sequence shown here is derived from an EMBL/GenBank/DDBJ whole genome shotgun (WGS) entry which is preliminary data.</text>
</comment>
<dbReference type="PANTHER" id="PTHR42715:SF2">
    <property type="entry name" value="BETA-GLUCOSIDASE F-RELATED"/>
    <property type="match status" value="1"/>
</dbReference>
<keyword evidence="7" id="KW-0119">Carbohydrate metabolism</keyword>
<dbReference type="AlphaFoldDB" id="A0A642V2D1"/>
<keyword evidence="8" id="KW-0326">Glycosidase</keyword>
<evidence type="ECO:0000256" key="9">
    <source>
        <dbReference type="ARBA" id="ARBA00023326"/>
    </source>
</evidence>
<dbReference type="Proteomes" id="UP000761534">
    <property type="component" value="Unassembled WGS sequence"/>
</dbReference>
<keyword evidence="9" id="KW-0624">Polysaccharide degradation</keyword>
<dbReference type="Pfam" id="PF14310">
    <property type="entry name" value="Fn3-like"/>
    <property type="match status" value="1"/>
</dbReference>
<dbReference type="GO" id="GO:0008422">
    <property type="term" value="F:beta-glucosidase activity"/>
    <property type="evidence" value="ECO:0007669"/>
    <property type="project" value="UniProtKB-EC"/>
</dbReference>
<dbReference type="EC" id="3.2.1.21" evidence="4"/>
<reference evidence="11" key="1">
    <citation type="journal article" date="2019" name="G3 (Bethesda)">
        <title>Genome Assemblies of Two Rare Opportunistic Yeast Pathogens: Diutina rugosa (syn. Candida rugosa) and Trichomonascus ciferrii (syn. Candida ciferrii).</title>
        <authorList>
            <person name="Mixao V."/>
            <person name="Saus E."/>
            <person name="Hansen A.P."/>
            <person name="Lass-Florl C."/>
            <person name="Gabaldon T."/>
        </authorList>
    </citation>
    <scope>NUCLEOTIDE SEQUENCE</scope>
    <source>
        <strain evidence="11">CBS 4856</strain>
    </source>
</reference>
<dbReference type="InterPro" id="IPR050288">
    <property type="entry name" value="Cellulose_deg_GH3"/>
</dbReference>
<keyword evidence="6" id="KW-0136">Cellulose degradation</keyword>
<evidence type="ECO:0000256" key="6">
    <source>
        <dbReference type="ARBA" id="ARBA00023001"/>
    </source>
</evidence>
<gene>
    <name evidence="11" type="ORF">TRICI_003963</name>
</gene>
<evidence type="ECO:0000256" key="1">
    <source>
        <dbReference type="ARBA" id="ARBA00000448"/>
    </source>
</evidence>
<sequence>MYPYINSTDDVESHAEPLEYPKGYSTEQQASPSLAGGASGGNPFLFETAYKVQASVENIGERPGKEVAQLYIAYPQSERFPTPPKQLRGFEKVYLNNCEKKTVNFNIRVRDLSVWDPESGSWIIQRGTYQVYVGSSSRKLALHSEIVIQ</sequence>
<dbReference type="EMBL" id="SWFS01000296">
    <property type="protein sequence ID" value="KAA8910952.1"/>
    <property type="molecule type" value="Genomic_DNA"/>
</dbReference>
<dbReference type="InterPro" id="IPR013783">
    <property type="entry name" value="Ig-like_fold"/>
</dbReference>
<evidence type="ECO:0000313" key="11">
    <source>
        <dbReference type="EMBL" id="KAA8910952.1"/>
    </source>
</evidence>
<dbReference type="SMART" id="SM01217">
    <property type="entry name" value="Fn3_like"/>
    <property type="match status" value="1"/>
</dbReference>
<proteinExistence type="inferred from homology"/>
<evidence type="ECO:0000256" key="5">
    <source>
        <dbReference type="ARBA" id="ARBA00022801"/>
    </source>
</evidence>
<keyword evidence="5" id="KW-0378">Hydrolase</keyword>
<protein>
    <recommendedName>
        <fullName evidence="4">beta-glucosidase</fullName>
        <ecNumber evidence="4">3.2.1.21</ecNumber>
    </recommendedName>
</protein>
<evidence type="ECO:0000256" key="3">
    <source>
        <dbReference type="ARBA" id="ARBA00005336"/>
    </source>
</evidence>
<comment type="pathway">
    <text evidence="2">Glycan metabolism; cellulose degradation.</text>
</comment>
<feature type="domain" description="Fibronectin type III-like" evidence="10">
    <location>
        <begin position="66"/>
        <end position="137"/>
    </location>
</feature>
<dbReference type="OrthoDB" id="3866341at2759"/>
<comment type="similarity">
    <text evidence="3">Belongs to the glycosyl hydrolase 3 family.</text>
</comment>
<accession>A0A642V2D1</accession>
<comment type="catalytic activity">
    <reaction evidence="1">
        <text>Hydrolysis of terminal, non-reducing beta-D-glucosyl residues with release of beta-D-glucose.</text>
        <dbReference type="EC" id="3.2.1.21"/>
    </reaction>
</comment>
<evidence type="ECO:0000256" key="8">
    <source>
        <dbReference type="ARBA" id="ARBA00023295"/>
    </source>
</evidence>
<dbReference type="Gene3D" id="2.60.40.10">
    <property type="entry name" value="Immunoglobulins"/>
    <property type="match status" value="1"/>
</dbReference>
<dbReference type="GO" id="GO:0030245">
    <property type="term" value="P:cellulose catabolic process"/>
    <property type="evidence" value="ECO:0007669"/>
    <property type="project" value="UniProtKB-KW"/>
</dbReference>
<keyword evidence="12" id="KW-1185">Reference proteome</keyword>
<dbReference type="VEuPathDB" id="FungiDB:TRICI_003963"/>
<dbReference type="InterPro" id="IPR026891">
    <property type="entry name" value="Fn3-like"/>
</dbReference>
<organism evidence="11 12">
    <name type="scientific">Trichomonascus ciferrii</name>
    <dbReference type="NCBI Taxonomy" id="44093"/>
    <lineage>
        <taxon>Eukaryota</taxon>
        <taxon>Fungi</taxon>
        <taxon>Dikarya</taxon>
        <taxon>Ascomycota</taxon>
        <taxon>Saccharomycotina</taxon>
        <taxon>Dipodascomycetes</taxon>
        <taxon>Dipodascales</taxon>
        <taxon>Trichomonascaceae</taxon>
        <taxon>Trichomonascus</taxon>
        <taxon>Trichomonascus ciferrii complex</taxon>
    </lineage>
</organism>
<evidence type="ECO:0000259" key="10">
    <source>
        <dbReference type="SMART" id="SM01217"/>
    </source>
</evidence>
<evidence type="ECO:0000256" key="4">
    <source>
        <dbReference type="ARBA" id="ARBA00012744"/>
    </source>
</evidence>
<evidence type="ECO:0000313" key="12">
    <source>
        <dbReference type="Proteomes" id="UP000761534"/>
    </source>
</evidence>
<evidence type="ECO:0000256" key="7">
    <source>
        <dbReference type="ARBA" id="ARBA00023277"/>
    </source>
</evidence>
<dbReference type="PANTHER" id="PTHR42715">
    <property type="entry name" value="BETA-GLUCOSIDASE"/>
    <property type="match status" value="1"/>
</dbReference>
<evidence type="ECO:0000256" key="2">
    <source>
        <dbReference type="ARBA" id="ARBA00004987"/>
    </source>
</evidence>
<name>A0A642V2D1_9ASCO</name>